<dbReference type="Proteomes" id="UP000680670">
    <property type="component" value="Unassembled WGS sequence"/>
</dbReference>
<keyword evidence="3" id="KW-1185">Reference proteome</keyword>
<evidence type="ECO:0000313" key="2">
    <source>
        <dbReference type="EMBL" id="GIN95905.1"/>
    </source>
</evidence>
<feature type="transmembrane region" description="Helical" evidence="1">
    <location>
        <begin position="105"/>
        <end position="126"/>
    </location>
</feature>
<evidence type="ECO:0000313" key="3">
    <source>
        <dbReference type="Proteomes" id="UP000680670"/>
    </source>
</evidence>
<organism evidence="2 3">
    <name type="scientific">Siminovitchia terrae</name>
    <name type="common">Bacillus terrae</name>
    <dbReference type="NCBI Taxonomy" id="1914933"/>
    <lineage>
        <taxon>Bacteria</taxon>
        <taxon>Bacillati</taxon>
        <taxon>Bacillota</taxon>
        <taxon>Bacilli</taxon>
        <taxon>Bacillales</taxon>
        <taxon>Bacillaceae</taxon>
        <taxon>Siminovitchia</taxon>
    </lineage>
</organism>
<keyword evidence="1" id="KW-0812">Transmembrane</keyword>
<dbReference type="CDD" id="cd21809">
    <property type="entry name" value="ABC-2_lan_permease-like"/>
    <property type="match status" value="1"/>
</dbReference>
<feature type="transmembrane region" description="Helical" evidence="1">
    <location>
        <begin position="16"/>
        <end position="33"/>
    </location>
</feature>
<keyword evidence="1" id="KW-1133">Transmembrane helix</keyword>
<evidence type="ECO:0000256" key="1">
    <source>
        <dbReference type="SAM" id="Phobius"/>
    </source>
</evidence>
<keyword evidence="1" id="KW-0472">Membrane</keyword>
<dbReference type="Pfam" id="PF12730">
    <property type="entry name" value="ABC2_membrane_4"/>
    <property type="match status" value="1"/>
</dbReference>
<comment type="caution">
    <text evidence="2">The sequence shown here is derived from an EMBL/GenBank/DDBJ whole genome shotgun (WGS) entry which is preliminary data.</text>
</comment>
<feature type="transmembrane region" description="Helical" evidence="1">
    <location>
        <begin position="138"/>
        <end position="162"/>
    </location>
</feature>
<reference evidence="2 3" key="1">
    <citation type="submission" date="2021-03" db="EMBL/GenBank/DDBJ databases">
        <title>Antimicrobial resistance genes in bacteria isolated from Japanese honey, and their potential for conferring macrolide and lincosamide resistance in the American foulbrood pathogen Paenibacillus larvae.</title>
        <authorList>
            <person name="Okamoto M."/>
            <person name="Kumagai M."/>
            <person name="Kanamori H."/>
            <person name="Takamatsu D."/>
        </authorList>
    </citation>
    <scope>NUCLEOTIDE SEQUENCE [LARGE SCALE GENOMIC DNA]</scope>
    <source>
        <strain evidence="2 3">J6TS1</strain>
    </source>
</reference>
<feature type="transmembrane region" description="Helical" evidence="1">
    <location>
        <begin position="211"/>
        <end position="233"/>
    </location>
</feature>
<gene>
    <name evidence="2" type="primary">mrsE</name>
    <name evidence="2" type="ORF">J6TS1_17750</name>
</gene>
<feature type="transmembrane region" description="Helical" evidence="1">
    <location>
        <begin position="169"/>
        <end position="191"/>
    </location>
</feature>
<protein>
    <submittedName>
        <fullName evidence="2">Permease</fullName>
    </submittedName>
</protein>
<proteinExistence type="predicted"/>
<name>A0ABQ4KV39_SIMTE</name>
<dbReference type="RefSeq" id="WP_212953897.1">
    <property type="nucleotide sequence ID" value="NZ_BORJ01000004.1"/>
</dbReference>
<sequence>MDFFQIELMKLKRQKIWILVLIGPVVGTFLGSFNYTSSLDILSKSGTNEWYQLWTQVTFFYGLFLLPILSGIYAIFLCRTDHLTGGWKQLFSMPVKREKIFVSKLVLLVLLLLFTQITQCLLFVIVGKLLGLQDEMNLVFFFKAVINGWIAIFPIATFQLILAIKTKSFMLSLSLNVLFTFFSLVMMVVNLEQYYPWALPSIAMASPTETGLTHSLSYFYALVFTLSLILYIWGNRTINKSEKIL</sequence>
<dbReference type="EMBL" id="BORJ01000004">
    <property type="protein sequence ID" value="GIN95905.1"/>
    <property type="molecule type" value="Genomic_DNA"/>
</dbReference>
<feature type="transmembrane region" description="Helical" evidence="1">
    <location>
        <begin position="53"/>
        <end position="78"/>
    </location>
</feature>
<accession>A0ABQ4KV39</accession>